<feature type="transmembrane region" description="Helical" evidence="1">
    <location>
        <begin position="84"/>
        <end position="100"/>
    </location>
</feature>
<gene>
    <name evidence="2" type="ORF">CLNEO_25760</name>
</gene>
<organism evidence="2 3">
    <name type="scientific">Anaerotignum neopropionicum</name>
    <dbReference type="NCBI Taxonomy" id="36847"/>
    <lineage>
        <taxon>Bacteria</taxon>
        <taxon>Bacillati</taxon>
        <taxon>Bacillota</taxon>
        <taxon>Clostridia</taxon>
        <taxon>Lachnospirales</taxon>
        <taxon>Anaerotignaceae</taxon>
        <taxon>Anaerotignum</taxon>
    </lineage>
</organism>
<name>A0A136WC34_9FIRM</name>
<feature type="transmembrane region" description="Helical" evidence="1">
    <location>
        <begin position="188"/>
        <end position="208"/>
    </location>
</feature>
<dbReference type="Proteomes" id="UP000070539">
    <property type="component" value="Unassembled WGS sequence"/>
</dbReference>
<keyword evidence="1" id="KW-0472">Membrane</keyword>
<feature type="transmembrane region" description="Helical" evidence="1">
    <location>
        <begin position="60"/>
        <end position="78"/>
    </location>
</feature>
<accession>A0A136WC34</accession>
<keyword evidence="1" id="KW-1133">Transmembrane helix</keyword>
<dbReference type="RefSeq" id="WP_083532024.1">
    <property type="nucleotide sequence ID" value="NZ_LRVM01000011.1"/>
</dbReference>
<evidence type="ECO:0000313" key="3">
    <source>
        <dbReference type="Proteomes" id="UP000070539"/>
    </source>
</evidence>
<evidence type="ECO:0000313" key="2">
    <source>
        <dbReference type="EMBL" id="KXL52060.1"/>
    </source>
</evidence>
<keyword evidence="1" id="KW-0812">Transmembrane</keyword>
<dbReference type="AlphaFoldDB" id="A0A136WC34"/>
<feature type="transmembrane region" description="Helical" evidence="1">
    <location>
        <begin position="150"/>
        <end position="176"/>
    </location>
</feature>
<protein>
    <submittedName>
        <fullName evidence="2">TraX protein</fullName>
    </submittedName>
</protein>
<proteinExistence type="predicted"/>
<sequence length="209" mass="24350">MERRNQMTAALAAILMVVDHIGAIFFPQQTAFRLIGRLSFPLFAFGIAQGVTYTANFKKYIFRILFAAVLSQPIYFMAFEHTNLNPLFTLALGALVLWLWRKGGRERFFAGVLLILSYWIKTSYSWYGVATIFVFGFYDCARNISFYGQVFLQLLYGFFTNVWLQSFSLCAFPLAGRVWKKTVYLPKYFFYVFYPLHLTILVAIREIIF</sequence>
<reference evidence="2 3" key="1">
    <citation type="submission" date="2016-01" db="EMBL/GenBank/DDBJ databases">
        <title>Genome sequence of Clostridium neopropionicum X4, DSM-3847.</title>
        <authorList>
            <person name="Poehlein A."/>
            <person name="Beck M.H."/>
            <person name="Bengelsdorf F.R."/>
            <person name="Daniel R."/>
            <person name="Duerre P."/>
        </authorList>
    </citation>
    <scope>NUCLEOTIDE SEQUENCE [LARGE SCALE GENOMIC DNA]</scope>
    <source>
        <strain evidence="2 3">DSM-3847</strain>
    </source>
</reference>
<evidence type="ECO:0000256" key="1">
    <source>
        <dbReference type="SAM" id="Phobius"/>
    </source>
</evidence>
<dbReference type="STRING" id="36847.CLNEO_25760"/>
<feature type="transmembrane region" description="Helical" evidence="1">
    <location>
        <begin position="34"/>
        <end position="53"/>
    </location>
</feature>
<dbReference type="InterPro" id="IPR008875">
    <property type="entry name" value="TraX"/>
</dbReference>
<comment type="caution">
    <text evidence="2">The sequence shown here is derived from an EMBL/GenBank/DDBJ whole genome shotgun (WGS) entry which is preliminary data.</text>
</comment>
<dbReference type="OrthoDB" id="9781069at2"/>
<keyword evidence="3" id="KW-1185">Reference proteome</keyword>
<feature type="transmembrane region" description="Helical" evidence="1">
    <location>
        <begin position="112"/>
        <end position="138"/>
    </location>
</feature>
<dbReference type="Pfam" id="PF05857">
    <property type="entry name" value="TraX"/>
    <property type="match status" value="1"/>
</dbReference>
<dbReference type="EMBL" id="LRVM01000011">
    <property type="protein sequence ID" value="KXL52060.1"/>
    <property type="molecule type" value="Genomic_DNA"/>
</dbReference>
<feature type="transmembrane region" description="Helical" evidence="1">
    <location>
        <begin position="7"/>
        <end position="28"/>
    </location>
</feature>